<accession>A0A9X2GD33</accession>
<evidence type="ECO:0000313" key="4">
    <source>
        <dbReference type="Proteomes" id="UP001139648"/>
    </source>
</evidence>
<dbReference type="EMBL" id="JAMZEB010000002">
    <property type="protein sequence ID" value="MCP2356909.1"/>
    <property type="molecule type" value="Genomic_DNA"/>
</dbReference>
<dbReference type="AlphaFoldDB" id="A0A9X2GD33"/>
<organism evidence="3 4">
    <name type="scientific">Nonomuraea thailandensis</name>
    <dbReference type="NCBI Taxonomy" id="1188745"/>
    <lineage>
        <taxon>Bacteria</taxon>
        <taxon>Bacillati</taxon>
        <taxon>Actinomycetota</taxon>
        <taxon>Actinomycetes</taxon>
        <taxon>Streptosporangiales</taxon>
        <taxon>Streptosporangiaceae</taxon>
        <taxon>Nonomuraea</taxon>
    </lineage>
</organism>
<feature type="coiled-coil region" evidence="1">
    <location>
        <begin position="4"/>
        <end position="31"/>
    </location>
</feature>
<dbReference type="RefSeq" id="WP_253744069.1">
    <property type="nucleotide sequence ID" value="NZ_BAABKA010000063.1"/>
</dbReference>
<feature type="region of interest" description="Disordered" evidence="2">
    <location>
        <begin position="46"/>
        <end position="82"/>
    </location>
</feature>
<proteinExistence type="predicted"/>
<protein>
    <submittedName>
        <fullName evidence="3">Uncharacterized protein</fullName>
    </submittedName>
</protein>
<dbReference type="Proteomes" id="UP001139648">
    <property type="component" value="Unassembled WGS sequence"/>
</dbReference>
<reference evidence="3" key="1">
    <citation type="submission" date="2022-06" db="EMBL/GenBank/DDBJ databases">
        <title>Sequencing the genomes of 1000 actinobacteria strains.</title>
        <authorList>
            <person name="Klenk H.-P."/>
        </authorList>
    </citation>
    <scope>NUCLEOTIDE SEQUENCE</scope>
    <source>
        <strain evidence="3">DSM 46694</strain>
    </source>
</reference>
<feature type="compositionally biased region" description="Basic and acidic residues" evidence="2">
    <location>
        <begin position="64"/>
        <end position="76"/>
    </location>
</feature>
<keyword evidence="4" id="KW-1185">Reference proteome</keyword>
<evidence type="ECO:0000256" key="2">
    <source>
        <dbReference type="SAM" id="MobiDB-lite"/>
    </source>
</evidence>
<sequence length="95" mass="10945">MPLLERLARAERSALQQVDELRTRLAEAEEQARRPSMIRETLMLLADHHGDDGDKHAGGQPGPDIHDPTDQRTRDGRCRRKPDRIGRCRLMELVR</sequence>
<comment type="caution">
    <text evidence="3">The sequence shown here is derived from an EMBL/GenBank/DDBJ whole genome shotgun (WGS) entry which is preliminary data.</text>
</comment>
<feature type="compositionally biased region" description="Basic and acidic residues" evidence="2">
    <location>
        <begin position="46"/>
        <end position="57"/>
    </location>
</feature>
<name>A0A9X2GD33_9ACTN</name>
<gene>
    <name evidence="3" type="ORF">HD597_003929</name>
</gene>
<keyword evidence="1" id="KW-0175">Coiled coil</keyword>
<evidence type="ECO:0000256" key="1">
    <source>
        <dbReference type="SAM" id="Coils"/>
    </source>
</evidence>
<evidence type="ECO:0000313" key="3">
    <source>
        <dbReference type="EMBL" id="MCP2356909.1"/>
    </source>
</evidence>